<accession>A0ABR0Z5C6</accession>
<dbReference type="EMBL" id="JAHFZB010000017">
    <property type="protein sequence ID" value="KAK6480030.1"/>
    <property type="molecule type" value="Genomic_DNA"/>
</dbReference>
<proteinExistence type="predicted"/>
<feature type="coiled-coil region" evidence="1">
    <location>
        <begin position="10"/>
        <end position="37"/>
    </location>
</feature>
<reference evidence="2 3" key="1">
    <citation type="submission" date="2021-05" db="EMBL/GenBank/DDBJ databases">
        <authorList>
            <person name="Zahm M."/>
            <person name="Klopp C."/>
            <person name="Cabau C."/>
            <person name="Kuhl H."/>
            <person name="Suciu R."/>
            <person name="Ciorpac M."/>
            <person name="Holostenco D."/>
            <person name="Gessner J."/>
            <person name="Wuertz S."/>
            <person name="Hohne C."/>
            <person name="Stock M."/>
            <person name="Gislard M."/>
            <person name="Lluch J."/>
            <person name="Milhes M."/>
            <person name="Lampietro C."/>
            <person name="Lopez Roques C."/>
            <person name="Donnadieu C."/>
            <person name="Du K."/>
            <person name="Schartl M."/>
            <person name="Guiguen Y."/>
        </authorList>
    </citation>
    <scope>NUCLEOTIDE SEQUENCE [LARGE SCALE GENOMIC DNA]</scope>
    <source>
        <strain evidence="2">Hh-F2</strain>
        <tissue evidence="2">Blood</tissue>
    </source>
</reference>
<evidence type="ECO:0000313" key="3">
    <source>
        <dbReference type="Proteomes" id="UP001369086"/>
    </source>
</evidence>
<protein>
    <submittedName>
        <fullName evidence="2">Cingulin-like</fullName>
    </submittedName>
</protein>
<gene>
    <name evidence="2" type="ORF">HHUSO_G19196</name>
</gene>
<organism evidence="2 3">
    <name type="scientific">Huso huso</name>
    <name type="common">Beluga</name>
    <name type="synonym">Acipenser huso</name>
    <dbReference type="NCBI Taxonomy" id="61971"/>
    <lineage>
        <taxon>Eukaryota</taxon>
        <taxon>Metazoa</taxon>
        <taxon>Chordata</taxon>
        <taxon>Craniata</taxon>
        <taxon>Vertebrata</taxon>
        <taxon>Euteleostomi</taxon>
        <taxon>Actinopterygii</taxon>
        <taxon>Chondrostei</taxon>
        <taxon>Acipenseriformes</taxon>
        <taxon>Acipenseridae</taxon>
        <taxon>Huso</taxon>
    </lineage>
</organism>
<sequence length="134" mass="14883">MNLDSVPRQLTEVKEQLARGEEENEALRNCKLELTAEVERLSATVCSMNQEVGERGGVLTGQADQRCQELESQLSETRVQLRQCQDTVAEGQALLQAELDSLRIKLSVATKECAVHFAVQQRESLAAVCRLPKT</sequence>
<keyword evidence="3" id="KW-1185">Reference proteome</keyword>
<keyword evidence="1" id="KW-0175">Coiled coil</keyword>
<comment type="caution">
    <text evidence="2">The sequence shown here is derived from an EMBL/GenBank/DDBJ whole genome shotgun (WGS) entry which is preliminary data.</text>
</comment>
<evidence type="ECO:0000313" key="2">
    <source>
        <dbReference type="EMBL" id="KAK6480030.1"/>
    </source>
</evidence>
<evidence type="ECO:0000256" key="1">
    <source>
        <dbReference type="SAM" id="Coils"/>
    </source>
</evidence>
<name>A0ABR0Z5C6_HUSHU</name>
<dbReference type="Proteomes" id="UP001369086">
    <property type="component" value="Unassembled WGS sequence"/>
</dbReference>